<name>A0A1I7RMF6_BURXY</name>
<evidence type="ECO:0000256" key="1">
    <source>
        <dbReference type="SAM" id="SignalP"/>
    </source>
</evidence>
<dbReference type="Proteomes" id="UP000582659">
    <property type="component" value="Unassembled WGS sequence"/>
</dbReference>
<dbReference type="EMBL" id="CAJFCV020000004">
    <property type="protein sequence ID" value="CAG9118444.1"/>
    <property type="molecule type" value="Genomic_DNA"/>
</dbReference>
<dbReference type="EMBL" id="CAJFDI010000004">
    <property type="protein sequence ID" value="CAD5228029.1"/>
    <property type="molecule type" value="Genomic_DNA"/>
</dbReference>
<gene>
    <name evidence="2" type="ORF">BXYJ_LOCUS10240</name>
</gene>
<evidence type="ECO:0000313" key="5">
    <source>
        <dbReference type="Proteomes" id="UP000659654"/>
    </source>
</evidence>
<keyword evidence="5" id="KW-1185">Reference proteome</keyword>
<reference evidence="6" key="1">
    <citation type="submission" date="2016-11" db="UniProtKB">
        <authorList>
            <consortium name="WormBaseParasite"/>
        </authorList>
    </citation>
    <scope>IDENTIFICATION</scope>
</reference>
<dbReference type="AlphaFoldDB" id="A0A1I7RMF6"/>
<evidence type="ECO:0000313" key="2">
    <source>
        <dbReference type="EMBL" id="CAD5228029.1"/>
    </source>
</evidence>
<dbReference type="WBParaSite" id="BXY_0189100.1">
    <property type="protein sequence ID" value="BXY_0189100.1"/>
    <property type="gene ID" value="BXY_0189100"/>
</dbReference>
<accession>A0A1I7RMF6</accession>
<sequence>MARIYGFLLALALCHVFFLQVDGLRGGLIRGRRTIGEESVEMERPETAQFYTCNYPGGKVVIFPEGRSFSTNRIDEE</sequence>
<evidence type="ECO:0000313" key="4">
    <source>
        <dbReference type="Proteomes" id="UP000095284"/>
    </source>
</evidence>
<reference evidence="3" key="2">
    <citation type="submission" date="2020-08" db="EMBL/GenBank/DDBJ databases">
        <authorList>
            <person name="Kikuchi T."/>
        </authorList>
    </citation>
    <scope>NUCLEOTIDE SEQUENCE</scope>
    <source>
        <strain evidence="2">Ka4C1</strain>
    </source>
</reference>
<evidence type="ECO:0000313" key="3">
    <source>
        <dbReference type="EMBL" id="CAG9118444.1"/>
    </source>
</evidence>
<dbReference type="Proteomes" id="UP000659654">
    <property type="component" value="Unassembled WGS sequence"/>
</dbReference>
<feature type="signal peptide" evidence="1">
    <location>
        <begin position="1"/>
        <end position="23"/>
    </location>
</feature>
<feature type="chain" id="PRO_5035359205" evidence="1">
    <location>
        <begin position="24"/>
        <end position="77"/>
    </location>
</feature>
<evidence type="ECO:0000313" key="6">
    <source>
        <dbReference type="WBParaSite" id="BXY_0189100.1"/>
    </source>
</evidence>
<organism evidence="4 6">
    <name type="scientific">Bursaphelenchus xylophilus</name>
    <name type="common">Pinewood nematode worm</name>
    <name type="synonym">Aphelenchoides xylophilus</name>
    <dbReference type="NCBI Taxonomy" id="6326"/>
    <lineage>
        <taxon>Eukaryota</taxon>
        <taxon>Metazoa</taxon>
        <taxon>Ecdysozoa</taxon>
        <taxon>Nematoda</taxon>
        <taxon>Chromadorea</taxon>
        <taxon>Rhabditida</taxon>
        <taxon>Tylenchina</taxon>
        <taxon>Tylenchomorpha</taxon>
        <taxon>Aphelenchoidea</taxon>
        <taxon>Aphelenchoididae</taxon>
        <taxon>Bursaphelenchus</taxon>
    </lineage>
</organism>
<proteinExistence type="predicted"/>
<dbReference type="Proteomes" id="UP000095284">
    <property type="component" value="Unplaced"/>
</dbReference>
<keyword evidence="1" id="KW-0732">Signal</keyword>
<protein>
    <submittedName>
        <fullName evidence="2">(pine wood nematode) hypothetical protein</fullName>
    </submittedName>
</protein>